<comment type="caution">
    <text evidence="1">The sequence shown here is derived from an EMBL/GenBank/DDBJ whole genome shotgun (WGS) entry which is preliminary data.</text>
</comment>
<name>A0A916NM19_9BACL</name>
<reference evidence="1" key="1">
    <citation type="submission" date="2021-06" db="EMBL/GenBank/DDBJ databases">
        <authorList>
            <person name="Criscuolo A."/>
        </authorList>
    </citation>
    <scope>NUCLEOTIDE SEQUENCE</scope>
    <source>
        <strain evidence="1">CIP111600</strain>
    </source>
</reference>
<organism evidence="1 2">
    <name type="scientific">Paenibacillus solanacearum</name>
    <dbReference type="NCBI Taxonomy" id="2048548"/>
    <lineage>
        <taxon>Bacteria</taxon>
        <taxon>Bacillati</taxon>
        <taxon>Bacillota</taxon>
        <taxon>Bacilli</taxon>
        <taxon>Bacillales</taxon>
        <taxon>Paenibacillaceae</taxon>
        <taxon>Paenibacillus</taxon>
    </lineage>
</organism>
<proteinExistence type="predicted"/>
<dbReference type="RefSeq" id="WP_218096359.1">
    <property type="nucleotide sequence ID" value="NZ_CAJVAS010000090.1"/>
</dbReference>
<evidence type="ECO:0000313" key="2">
    <source>
        <dbReference type="Proteomes" id="UP000693672"/>
    </source>
</evidence>
<keyword evidence="2" id="KW-1185">Reference proteome</keyword>
<gene>
    <name evidence="1" type="ORF">PAESOLCIP111_06719</name>
</gene>
<accession>A0A916NM19</accession>
<dbReference type="AlphaFoldDB" id="A0A916NM19"/>
<dbReference type="Proteomes" id="UP000693672">
    <property type="component" value="Unassembled WGS sequence"/>
</dbReference>
<protein>
    <recommendedName>
        <fullName evidence="3">Apea-like HEPN domain-containing protein</fullName>
    </recommendedName>
</protein>
<evidence type="ECO:0000313" key="1">
    <source>
        <dbReference type="EMBL" id="CAG7653188.1"/>
    </source>
</evidence>
<dbReference type="EMBL" id="CAJVAS010000090">
    <property type="protein sequence ID" value="CAG7653188.1"/>
    <property type="molecule type" value="Genomic_DNA"/>
</dbReference>
<sequence>MFNGSMHCRNCNNKLSLNFDFYKKYFEKHEIRCDLCQEIIDFEYEVKFLFDIYGSGHYYQLLGCNGLLNNAVILPNQPLRLDISEVIEQGRLMYISYTCVGTGGLVPVEHFGNEPMRYPRDNSIRIIYPCKFIGSDRAVGPTNINIIIWYAPKILLEDIPIMFMLDSFQSFYENNYRNMILTMQTPIEIEQNILFNYLKTNLLSFPQDMQNMTVEFTKTSYSKRQLSYLPLISKTLNMPSLDNAISSGLELLNKQRNMLVHEGRIDNNFSFDNAKECLISSFITVQYYRVIREYIFRVFH</sequence>
<evidence type="ECO:0008006" key="3">
    <source>
        <dbReference type="Google" id="ProtNLM"/>
    </source>
</evidence>